<accession>A0A5E4R3T7</accession>
<protein>
    <submittedName>
        <fullName evidence="2">Uncharacterized protein</fullName>
    </submittedName>
</protein>
<evidence type="ECO:0000313" key="2">
    <source>
        <dbReference type="EMBL" id="VVD03904.1"/>
    </source>
</evidence>
<keyword evidence="3" id="KW-1185">Reference proteome</keyword>
<evidence type="ECO:0000313" key="3">
    <source>
        <dbReference type="Proteomes" id="UP000324832"/>
    </source>
</evidence>
<reference evidence="2 3" key="1">
    <citation type="submission" date="2017-07" db="EMBL/GenBank/DDBJ databases">
        <authorList>
            <person name="Talla V."/>
            <person name="Backstrom N."/>
        </authorList>
    </citation>
    <scope>NUCLEOTIDE SEQUENCE [LARGE SCALE GENOMIC DNA]</scope>
</reference>
<dbReference type="Gene3D" id="1.20.5.340">
    <property type="match status" value="1"/>
</dbReference>
<proteinExistence type="predicted"/>
<organism evidence="2 3">
    <name type="scientific">Leptidea sinapis</name>
    <dbReference type="NCBI Taxonomy" id="189913"/>
    <lineage>
        <taxon>Eukaryota</taxon>
        <taxon>Metazoa</taxon>
        <taxon>Ecdysozoa</taxon>
        <taxon>Arthropoda</taxon>
        <taxon>Hexapoda</taxon>
        <taxon>Insecta</taxon>
        <taxon>Pterygota</taxon>
        <taxon>Neoptera</taxon>
        <taxon>Endopterygota</taxon>
        <taxon>Lepidoptera</taxon>
        <taxon>Glossata</taxon>
        <taxon>Ditrysia</taxon>
        <taxon>Papilionoidea</taxon>
        <taxon>Pieridae</taxon>
        <taxon>Dismorphiinae</taxon>
        <taxon>Leptidea</taxon>
    </lineage>
</organism>
<sequence length="143" mass="16187">MSPKSGLAFSLNVDTEILTKYMDSKLADLRQQWRDDLNAAISEVTRKLSDDILALESRMSLFENRLSQAEDRMASIESSPTNLLEENATLRTQLETLTSKFDDLDKASRSCNVEIQNIPEKKGENLVQLSLAIGKLFMCRSER</sequence>
<dbReference type="EMBL" id="FZQP02006815">
    <property type="protein sequence ID" value="VVD03904.1"/>
    <property type="molecule type" value="Genomic_DNA"/>
</dbReference>
<name>A0A5E4R3T7_9NEOP</name>
<evidence type="ECO:0000256" key="1">
    <source>
        <dbReference type="SAM" id="Coils"/>
    </source>
</evidence>
<keyword evidence="1" id="KW-0175">Coiled coil</keyword>
<dbReference type="AlphaFoldDB" id="A0A5E4R3T7"/>
<gene>
    <name evidence="2" type="ORF">LSINAPIS_LOCUS13796</name>
</gene>
<feature type="coiled-coil region" evidence="1">
    <location>
        <begin position="52"/>
        <end position="107"/>
    </location>
</feature>
<dbReference type="Proteomes" id="UP000324832">
    <property type="component" value="Unassembled WGS sequence"/>
</dbReference>